<dbReference type="EMBL" id="FNQM01000011">
    <property type="protein sequence ID" value="SEA75696.1"/>
    <property type="molecule type" value="Genomic_DNA"/>
</dbReference>
<dbReference type="Gene3D" id="3.30.750.24">
    <property type="entry name" value="STAS domain"/>
    <property type="match status" value="1"/>
</dbReference>
<dbReference type="Pfam" id="PF13466">
    <property type="entry name" value="STAS_2"/>
    <property type="match status" value="1"/>
</dbReference>
<dbReference type="AlphaFoldDB" id="A0A1H4DSY8"/>
<evidence type="ECO:0000313" key="2">
    <source>
        <dbReference type="EMBL" id="SEA75696.1"/>
    </source>
</evidence>
<proteinExistence type="predicted"/>
<dbReference type="OrthoDB" id="7280289at2"/>
<protein>
    <submittedName>
        <fullName evidence="2">Chemotaxis protein CheX</fullName>
    </submittedName>
</protein>
<dbReference type="SUPFAM" id="SSF52091">
    <property type="entry name" value="SpoIIaa-like"/>
    <property type="match status" value="1"/>
</dbReference>
<name>A0A1H4DSY8_9RHOB</name>
<gene>
    <name evidence="2" type="ORF">SAMN05444370_11117</name>
</gene>
<feature type="domain" description="MlaB-like STAS" evidence="1">
    <location>
        <begin position="12"/>
        <end position="89"/>
    </location>
</feature>
<dbReference type="Proteomes" id="UP000198703">
    <property type="component" value="Unassembled WGS sequence"/>
</dbReference>
<dbReference type="RefSeq" id="WP_093254769.1">
    <property type="nucleotide sequence ID" value="NZ_FNQM01000011.1"/>
</dbReference>
<dbReference type="InterPro" id="IPR058548">
    <property type="entry name" value="MlaB-like_STAS"/>
</dbReference>
<dbReference type="STRING" id="89524.SAMN05444370_11117"/>
<evidence type="ECO:0000313" key="3">
    <source>
        <dbReference type="Proteomes" id="UP000198703"/>
    </source>
</evidence>
<reference evidence="2 3" key="1">
    <citation type="submission" date="2016-10" db="EMBL/GenBank/DDBJ databases">
        <authorList>
            <person name="de Groot N.N."/>
        </authorList>
    </citation>
    <scope>NUCLEOTIDE SEQUENCE [LARGE SCALE GENOMIC DNA]</scope>
    <source>
        <strain evidence="2 3">DSM 15345</strain>
    </source>
</reference>
<sequence length="100" mass="10179">MKDLADEGATRLALPDVLDSAAAPGLADSFRTVRGAAVTVDGGAVKRLGGLCAQVLLSAAASWRADGSELNLENPSEEMTDALRLMGLEPASLTSGDHTA</sequence>
<keyword evidence="3" id="KW-1185">Reference proteome</keyword>
<evidence type="ECO:0000259" key="1">
    <source>
        <dbReference type="Pfam" id="PF13466"/>
    </source>
</evidence>
<accession>A0A1H4DSY8</accession>
<organism evidence="2 3">
    <name type="scientific">Rubrimonas cliftonensis</name>
    <dbReference type="NCBI Taxonomy" id="89524"/>
    <lineage>
        <taxon>Bacteria</taxon>
        <taxon>Pseudomonadati</taxon>
        <taxon>Pseudomonadota</taxon>
        <taxon>Alphaproteobacteria</taxon>
        <taxon>Rhodobacterales</taxon>
        <taxon>Paracoccaceae</taxon>
        <taxon>Rubrimonas</taxon>
    </lineage>
</organism>
<dbReference type="InterPro" id="IPR036513">
    <property type="entry name" value="STAS_dom_sf"/>
</dbReference>